<dbReference type="RefSeq" id="WP_344220943.1">
    <property type="nucleotide sequence ID" value="NZ_BAAAOS010000055.1"/>
</dbReference>
<name>A0ABN2EJX0_9ACTN</name>
<keyword evidence="3" id="KW-1185">Reference proteome</keyword>
<evidence type="ECO:0000259" key="1">
    <source>
        <dbReference type="Pfam" id="PF13788"/>
    </source>
</evidence>
<evidence type="ECO:0000313" key="2">
    <source>
        <dbReference type="EMBL" id="GAA1605582.1"/>
    </source>
</evidence>
<dbReference type="EMBL" id="BAAAOS010000055">
    <property type="protein sequence ID" value="GAA1605582.1"/>
    <property type="molecule type" value="Genomic_DNA"/>
</dbReference>
<feature type="domain" description="DUF4180" evidence="1">
    <location>
        <begin position="6"/>
        <end position="105"/>
    </location>
</feature>
<comment type="caution">
    <text evidence="2">The sequence shown here is derived from an EMBL/GenBank/DDBJ whole genome shotgun (WGS) entry which is preliminary data.</text>
</comment>
<evidence type="ECO:0000313" key="3">
    <source>
        <dbReference type="Proteomes" id="UP001500393"/>
    </source>
</evidence>
<gene>
    <name evidence="2" type="ORF">GCM10009789_69400</name>
</gene>
<sequence length="130" mass="13946">MNTYTATTPVTSEQDAVDLIGEASYWHQAEWVLVPVELLPPEFFQLQTKVAGPIVQKFAQYGMGLVIVGDVSTHVAASSPFRDWVRESNRGRQLRFMPDVATALDCLHGRGSDSAVTGDGSAGDPPAGLA</sequence>
<organism evidence="2 3">
    <name type="scientific">Kribbella sancticallisti</name>
    <dbReference type="NCBI Taxonomy" id="460087"/>
    <lineage>
        <taxon>Bacteria</taxon>
        <taxon>Bacillati</taxon>
        <taxon>Actinomycetota</taxon>
        <taxon>Actinomycetes</taxon>
        <taxon>Propionibacteriales</taxon>
        <taxon>Kribbellaceae</taxon>
        <taxon>Kribbella</taxon>
    </lineage>
</organism>
<protein>
    <recommendedName>
        <fullName evidence="1">DUF4180 domain-containing protein</fullName>
    </recommendedName>
</protein>
<accession>A0ABN2EJX0</accession>
<proteinExistence type="predicted"/>
<dbReference type="InterPro" id="IPR025438">
    <property type="entry name" value="DUF4180"/>
</dbReference>
<dbReference type="Pfam" id="PF13788">
    <property type="entry name" value="DUF4180"/>
    <property type="match status" value="1"/>
</dbReference>
<reference evidence="2 3" key="1">
    <citation type="journal article" date="2019" name="Int. J. Syst. Evol. Microbiol.">
        <title>The Global Catalogue of Microorganisms (GCM) 10K type strain sequencing project: providing services to taxonomists for standard genome sequencing and annotation.</title>
        <authorList>
            <consortium name="The Broad Institute Genomics Platform"/>
            <consortium name="The Broad Institute Genome Sequencing Center for Infectious Disease"/>
            <person name="Wu L."/>
            <person name="Ma J."/>
        </authorList>
    </citation>
    <scope>NUCLEOTIDE SEQUENCE [LARGE SCALE GENOMIC DNA]</scope>
    <source>
        <strain evidence="2 3">JCM 14969</strain>
    </source>
</reference>
<dbReference type="Proteomes" id="UP001500393">
    <property type="component" value="Unassembled WGS sequence"/>
</dbReference>